<comment type="similarity">
    <text evidence="1 7">Belongs to the glycosyl hydrolase 5 (cellulase A) family.</text>
</comment>
<keyword evidence="2 7" id="KW-0378">Hydrolase</keyword>
<dbReference type="PANTHER" id="PTHR31297:SF41">
    <property type="entry name" value="ENDOGLUCANASE, PUTATIVE (AFU_ORTHOLOGUE AFUA_5G01830)-RELATED"/>
    <property type="match status" value="1"/>
</dbReference>
<reference evidence="9 10" key="1">
    <citation type="journal article" name="Front. Microbiol.">
        <title>Sugar Metabolism of the First Thermophilic Planctomycete Thermogutta terrifontis: Comparative Genomic and Transcriptomic Approaches.</title>
        <authorList>
            <person name="Elcheninov A.G."/>
            <person name="Menzel P."/>
            <person name="Gudbergsdottir S.R."/>
            <person name="Slesarev A.I."/>
            <person name="Kadnikov V.V."/>
            <person name="Krogh A."/>
            <person name="Bonch-Osmolovskaya E.A."/>
            <person name="Peng X."/>
            <person name="Kublanov I.V."/>
        </authorList>
    </citation>
    <scope>NUCLEOTIDE SEQUENCE [LARGE SCALE GENOMIC DNA]</scope>
    <source>
        <strain evidence="9 10">R1</strain>
    </source>
</reference>
<dbReference type="EC" id="3.2.1.4" evidence="9"/>
<dbReference type="InterPro" id="IPR050386">
    <property type="entry name" value="Glycosyl_hydrolase_5"/>
</dbReference>
<evidence type="ECO:0000256" key="5">
    <source>
        <dbReference type="ARBA" id="ARBA00023295"/>
    </source>
</evidence>
<dbReference type="GO" id="GO:0008810">
    <property type="term" value="F:cellulase activity"/>
    <property type="evidence" value="ECO:0007669"/>
    <property type="project" value="UniProtKB-EC"/>
</dbReference>
<evidence type="ECO:0000256" key="2">
    <source>
        <dbReference type="ARBA" id="ARBA00022801"/>
    </source>
</evidence>
<dbReference type="GO" id="GO:0009986">
    <property type="term" value="C:cell surface"/>
    <property type="evidence" value="ECO:0007669"/>
    <property type="project" value="TreeGrafter"/>
</dbReference>
<dbReference type="NCBIfam" id="TIGR01409">
    <property type="entry name" value="TAT_signal_seq"/>
    <property type="match status" value="1"/>
</dbReference>
<dbReference type="PROSITE" id="PS51318">
    <property type="entry name" value="TAT"/>
    <property type="match status" value="1"/>
</dbReference>
<keyword evidence="6" id="KW-0624">Polysaccharide degradation</keyword>
<dbReference type="GO" id="GO:0030245">
    <property type="term" value="P:cellulose catabolic process"/>
    <property type="evidence" value="ECO:0007669"/>
    <property type="project" value="UniProtKB-KW"/>
</dbReference>
<dbReference type="InterPro" id="IPR001547">
    <property type="entry name" value="Glyco_hydro_5"/>
</dbReference>
<feature type="domain" description="Glycoside hydrolase family 5" evidence="8">
    <location>
        <begin position="77"/>
        <end position="354"/>
    </location>
</feature>
<evidence type="ECO:0000313" key="9">
    <source>
        <dbReference type="EMBL" id="ASV76289.1"/>
    </source>
</evidence>
<evidence type="ECO:0000256" key="3">
    <source>
        <dbReference type="ARBA" id="ARBA00023001"/>
    </source>
</evidence>
<evidence type="ECO:0000256" key="4">
    <source>
        <dbReference type="ARBA" id="ARBA00023277"/>
    </source>
</evidence>
<dbReference type="KEGG" id="ttf:THTE_3688"/>
<keyword evidence="5 7" id="KW-0326">Glycosidase</keyword>
<organism evidence="9 10">
    <name type="scientific">Thermogutta terrifontis</name>
    <dbReference type="NCBI Taxonomy" id="1331910"/>
    <lineage>
        <taxon>Bacteria</taxon>
        <taxon>Pseudomonadati</taxon>
        <taxon>Planctomycetota</taxon>
        <taxon>Planctomycetia</taxon>
        <taxon>Pirellulales</taxon>
        <taxon>Thermoguttaceae</taxon>
        <taxon>Thermogutta</taxon>
    </lineage>
</organism>
<accession>A0A286RJZ4</accession>
<proteinExistence type="inferred from homology"/>
<dbReference type="Gene3D" id="3.20.20.80">
    <property type="entry name" value="Glycosidases"/>
    <property type="match status" value="1"/>
</dbReference>
<dbReference type="GO" id="GO:0005576">
    <property type="term" value="C:extracellular region"/>
    <property type="evidence" value="ECO:0007669"/>
    <property type="project" value="TreeGrafter"/>
</dbReference>
<evidence type="ECO:0000256" key="6">
    <source>
        <dbReference type="ARBA" id="ARBA00023326"/>
    </source>
</evidence>
<dbReference type="InterPro" id="IPR017853">
    <property type="entry name" value="GH"/>
</dbReference>
<evidence type="ECO:0000259" key="8">
    <source>
        <dbReference type="Pfam" id="PF00150"/>
    </source>
</evidence>
<evidence type="ECO:0000256" key="1">
    <source>
        <dbReference type="ARBA" id="ARBA00005641"/>
    </source>
</evidence>
<dbReference type="InterPro" id="IPR006311">
    <property type="entry name" value="TAT_signal"/>
</dbReference>
<dbReference type="Pfam" id="PF00150">
    <property type="entry name" value="Cellulase"/>
    <property type="match status" value="1"/>
</dbReference>
<sequence length="389" mass="44548">MSTSTTRRDFLTQTAAATVGGLLGASRVARALGEESAVGTPPAVPRWRGFNLLDFFQAMWRPVEGDFVKVEPVPEEDCRLIAELGFDFVRLPMDYWLWIDSDWPKTKKLRPDDLFKIREATLEKIDQSIETCRKYGLHVNLNFHRAPGYCINDPEREPLSLWKDKAAQEAFVHHWTVFAKRYRGISAKELSFNLVNEAPTPRPGYMTAEDYCRIMGQAIEAIRKISPDRLIFVDGLNVGTKVVECLISTGVPQSVHAYYPAQISHYRASWVDRDSKFPEPTWPIKNPDGSVRIGRQQLEEHFAPWGELRRKGIGVHCGETGCFNRTPHNVFLAWMEDVLDILKGHNIGWALWNFRGSFGVLDSGRKDVDYEDFHGHKLDRKLLTLLQKY</sequence>
<dbReference type="RefSeq" id="WP_168175907.1">
    <property type="nucleotide sequence ID" value="NZ_CP018477.1"/>
</dbReference>
<keyword evidence="4" id="KW-0119">Carbohydrate metabolism</keyword>
<dbReference type="PANTHER" id="PTHR31297">
    <property type="entry name" value="GLUCAN ENDO-1,6-BETA-GLUCOSIDASE B"/>
    <property type="match status" value="1"/>
</dbReference>
<evidence type="ECO:0000256" key="7">
    <source>
        <dbReference type="RuleBase" id="RU361153"/>
    </source>
</evidence>
<dbReference type="EMBL" id="CP018477">
    <property type="protein sequence ID" value="ASV76289.1"/>
    <property type="molecule type" value="Genomic_DNA"/>
</dbReference>
<dbReference type="InterPro" id="IPR019546">
    <property type="entry name" value="TAT_signal_bac_arc"/>
</dbReference>
<dbReference type="GO" id="GO:0008422">
    <property type="term" value="F:beta-glucosidase activity"/>
    <property type="evidence" value="ECO:0007669"/>
    <property type="project" value="TreeGrafter"/>
</dbReference>
<dbReference type="SUPFAM" id="SSF51445">
    <property type="entry name" value="(Trans)glycosidases"/>
    <property type="match status" value="1"/>
</dbReference>
<keyword evidence="10" id="KW-1185">Reference proteome</keyword>
<dbReference type="Proteomes" id="UP000215086">
    <property type="component" value="Chromosome"/>
</dbReference>
<gene>
    <name evidence="9" type="ORF">THTE_3688</name>
</gene>
<keyword evidence="3" id="KW-0136">Cellulose degradation</keyword>
<protein>
    <submittedName>
        <fullName evidence="9">Endoglucanase</fullName>
        <ecNumber evidence="9">3.2.1.4</ecNumber>
    </submittedName>
</protein>
<evidence type="ECO:0000313" key="10">
    <source>
        <dbReference type="Proteomes" id="UP000215086"/>
    </source>
</evidence>
<name>A0A286RJZ4_9BACT</name>
<dbReference type="AlphaFoldDB" id="A0A286RJZ4"/>